<comment type="caution">
    <text evidence="2">The sequence shown here is derived from an EMBL/GenBank/DDBJ whole genome shotgun (WGS) entry which is preliminary data.</text>
</comment>
<feature type="region of interest" description="Disordered" evidence="1">
    <location>
        <begin position="70"/>
        <end position="119"/>
    </location>
</feature>
<proteinExistence type="predicted"/>
<feature type="compositionally biased region" description="Polar residues" evidence="1">
    <location>
        <begin position="76"/>
        <end position="111"/>
    </location>
</feature>
<protein>
    <submittedName>
        <fullName evidence="2">Uncharacterized protein</fullName>
    </submittedName>
</protein>
<dbReference type="AlphaFoldDB" id="A0A7J0EG57"/>
<name>A0A7J0EG57_9ERIC</name>
<dbReference type="Proteomes" id="UP000585474">
    <property type="component" value="Unassembled WGS sequence"/>
</dbReference>
<evidence type="ECO:0000313" key="3">
    <source>
        <dbReference type="Proteomes" id="UP000585474"/>
    </source>
</evidence>
<dbReference type="EMBL" id="BJWL01000004">
    <property type="protein sequence ID" value="GFY85370.1"/>
    <property type="molecule type" value="Genomic_DNA"/>
</dbReference>
<keyword evidence="3" id="KW-1185">Reference proteome</keyword>
<gene>
    <name evidence="2" type="ORF">Acr_04g0001080</name>
</gene>
<evidence type="ECO:0000313" key="2">
    <source>
        <dbReference type="EMBL" id="GFY85370.1"/>
    </source>
</evidence>
<sequence length="227" mass="24936">MIRISGFAWNHMRQCMEVDNTMVWEEYERTHKGMSGMNGKAFPIPMYASGESMFPDGIFVELTNGDPIGNPFTPNPIVNPSTPRANGNPSTPRANDNPSTQRGNGNPSTPVANIPVPERPKKLAKLDALNEMMKGFIAQNNAHMKKMTNAMGKVHMSNKATTLEVKEGKAKEVGEGKVEEGGEGKAEHLDEALGQLVHPLEHLHLNLSPNIGLQKLKTQSLFSFCLY</sequence>
<evidence type="ECO:0000256" key="1">
    <source>
        <dbReference type="SAM" id="MobiDB-lite"/>
    </source>
</evidence>
<reference evidence="2 3" key="1">
    <citation type="submission" date="2019-07" db="EMBL/GenBank/DDBJ databases">
        <title>De Novo Assembly of kiwifruit Actinidia rufa.</title>
        <authorList>
            <person name="Sugita-Konishi S."/>
            <person name="Sato K."/>
            <person name="Mori E."/>
            <person name="Abe Y."/>
            <person name="Kisaki G."/>
            <person name="Hamano K."/>
            <person name="Suezawa K."/>
            <person name="Otani M."/>
            <person name="Fukuda T."/>
            <person name="Manabe T."/>
            <person name="Gomi K."/>
            <person name="Tabuchi M."/>
            <person name="Akimitsu K."/>
            <person name="Kataoka I."/>
        </authorList>
    </citation>
    <scope>NUCLEOTIDE SEQUENCE [LARGE SCALE GENOMIC DNA]</scope>
    <source>
        <strain evidence="3">cv. Fuchu</strain>
    </source>
</reference>
<organism evidence="2 3">
    <name type="scientific">Actinidia rufa</name>
    <dbReference type="NCBI Taxonomy" id="165716"/>
    <lineage>
        <taxon>Eukaryota</taxon>
        <taxon>Viridiplantae</taxon>
        <taxon>Streptophyta</taxon>
        <taxon>Embryophyta</taxon>
        <taxon>Tracheophyta</taxon>
        <taxon>Spermatophyta</taxon>
        <taxon>Magnoliopsida</taxon>
        <taxon>eudicotyledons</taxon>
        <taxon>Gunneridae</taxon>
        <taxon>Pentapetalae</taxon>
        <taxon>asterids</taxon>
        <taxon>Ericales</taxon>
        <taxon>Actinidiaceae</taxon>
        <taxon>Actinidia</taxon>
    </lineage>
</organism>
<accession>A0A7J0EG57</accession>